<name>A0A1B6LY41_9HEMI</name>
<feature type="domain" description="CCAAT-binding factor" evidence="2">
    <location>
        <begin position="303"/>
        <end position="451"/>
    </location>
</feature>
<dbReference type="Pfam" id="PF03914">
    <property type="entry name" value="CBF"/>
    <property type="match status" value="1"/>
</dbReference>
<dbReference type="AlphaFoldDB" id="A0A1B6LY41"/>
<comment type="similarity">
    <text evidence="1">Belongs to the CBF/MAK21 family.</text>
</comment>
<sequence length="526" mass="60676">MKRPSTENVEAGLAKKAIQYMSADKLHEYCLQFLSNKKNANILVDLLNQLKKPTETPVECLTAIENVFIEILKRRDMTINDGDNISEAECQYKEWLRNCYEDAWIKLASCLQKGSSDCKLQALNSLFHLLSMEAKFPPTQEKKKKRKKSLFPVTRLKVILESLSLSSNLSTDLSKRFSELLNYKDVVSNLWLALESLLKTVCQQQPSDKRIWNILLLLSGLPKLKKGPDNLFCDIKNGVPEDKVVRAAVDNVWKLLAPWQYSSRTHQLLLVVLVEHMMPQMDHAIYLTDYFMDTLNRQECEISMLALQGVFNLVIKHNIEYPNIYGKLYQLFTVDTLKANYKTRLFALTDEFLRSTHLPLVLVAAFAKRFSRLLLVASPPDSLVLLTFIANLLIRHPNLRFLSHNPSGKDVDDDVYEECEKDPVKSGANESQLWEVKLLHQHPSERVARLARSISEDLPSVEYQLEPLLDLTWQKMIKKDVKNISKKIPQVAEKLEDKPLSNKMEEARQKELKALFSEINHLFEFF</sequence>
<dbReference type="GO" id="GO:0032040">
    <property type="term" value="C:small-subunit processome"/>
    <property type="evidence" value="ECO:0007669"/>
    <property type="project" value="TreeGrafter"/>
</dbReference>
<evidence type="ECO:0000259" key="2">
    <source>
        <dbReference type="Pfam" id="PF03914"/>
    </source>
</evidence>
<accession>A0A1B6LY41</accession>
<gene>
    <name evidence="3" type="ORF">g.19219</name>
</gene>
<dbReference type="GO" id="GO:0042254">
    <property type="term" value="P:ribosome biogenesis"/>
    <property type="evidence" value="ECO:0007669"/>
    <property type="project" value="InterPro"/>
</dbReference>
<dbReference type="PANTHER" id="PTHR12455:SF0">
    <property type="entry name" value="NUCLEOLAR COMPLEX PROTEIN 4 HOMOLOG"/>
    <property type="match status" value="1"/>
</dbReference>
<reference evidence="3" key="1">
    <citation type="submission" date="2015-11" db="EMBL/GenBank/DDBJ databases">
        <title>De novo transcriptome assembly of four potential Pierce s Disease insect vectors from Arizona vineyards.</title>
        <authorList>
            <person name="Tassone E.E."/>
        </authorList>
    </citation>
    <scope>NUCLEOTIDE SEQUENCE</scope>
</reference>
<dbReference type="InterPro" id="IPR005612">
    <property type="entry name" value="CCAAT-binding_factor"/>
</dbReference>
<evidence type="ECO:0000256" key="1">
    <source>
        <dbReference type="ARBA" id="ARBA00007797"/>
    </source>
</evidence>
<dbReference type="EMBL" id="GEBQ01011404">
    <property type="protein sequence ID" value="JAT28573.1"/>
    <property type="molecule type" value="Transcribed_RNA"/>
</dbReference>
<dbReference type="GO" id="GO:0030692">
    <property type="term" value="C:Noc4p-Nop14p complex"/>
    <property type="evidence" value="ECO:0007669"/>
    <property type="project" value="TreeGrafter"/>
</dbReference>
<dbReference type="InterPro" id="IPR027193">
    <property type="entry name" value="Noc4"/>
</dbReference>
<proteinExistence type="inferred from homology"/>
<protein>
    <recommendedName>
        <fullName evidence="2">CCAAT-binding factor domain-containing protein</fullName>
    </recommendedName>
</protein>
<organism evidence="3">
    <name type="scientific">Graphocephala atropunctata</name>
    <dbReference type="NCBI Taxonomy" id="36148"/>
    <lineage>
        <taxon>Eukaryota</taxon>
        <taxon>Metazoa</taxon>
        <taxon>Ecdysozoa</taxon>
        <taxon>Arthropoda</taxon>
        <taxon>Hexapoda</taxon>
        <taxon>Insecta</taxon>
        <taxon>Pterygota</taxon>
        <taxon>Neoptera</taxon>
        <taxon>Paraneoptera</taxon>
        <taxon>Hemiptera</taxon>
        <taxon>Auchenorrhyncha</taxon>
        <taxon>Membracoidea</taxon>
        <taxon>Cicadellidae</taxon>
        <taxon>Cicadellinae</taxon>
        <taxon>Cicadellini</taxon>
        <taxon>Graphocephala</taxon>
    </lineage>
</organism>
<dbReference type="PANTHER" id="PTHR12455">
    <property type="entry name" value="NUCLEOLAR COMPLEX PROTEIN 4"/>
    <property type="match status" value="1"/>
</dbReference>
<evidence type="ECO:0000313" key="3">
    <source>
        <dbReference type="EMBL" id="JAT28573.1"/>
    </source>
</evidence>